<dbReference type="PROSITE" id="PS50862">
    <property type="entry name" value="AA_TRNA_LIGASE_II"/>
    <property type="match status" value="1"/>
</dbReference>
<keyword evidence="2 7" id="KW-0436">Ligase</keyword>
<evidence type="ECO:0000256" key="4">
    <source>
        <dbReference type="ARBA" id="ARBA00022840"/>
    </source>
</evidence>
<dbReference type="GO" id="GO:0005524">
    <property type="term" value="F:ATP binding"/>
    <property type="evidence" value="ECO:0007669"/>
    <property type="project" value="UniProtKB-UniRule"/>
</dbReference>
<feature type="site" description="Important for tRNA non-discrimination" evidence="7">
    <location>
        <position position="98"/>
    </location>
</feature>
<gene>
    <name evidence="7" type="primary">aspS</name>
    <name evidence="9" type="ORF">SAMN05660653_00760</name>
</gene>
<evidence type="ECO:0000256" key="1">
    <source>
        <dbReference type="ARBA" id="ARBA00006303"/>
    </source>
</evidence>
<dbReference type="NCBIfam" id="NF001750">
    <property type="entry name" value="PRK00476.1"/>
    <property type="match status" value="1"/>
</dbReference>
<dbReference type="Proteomes" id="UP000198771">
    <property type="component" value="Unassembled WGS sequence"/>
</dbReference>
<dbReference type="PRINTS" id="PR01042">
    <property type="entry name" value="TRNASYNTHASP"/>
</dbReference>
<feature type="binding site" evidence="7">
    <location>
        <begin position="545"/>
        <end position="548"/>
    </location>
    <ligand>
        <name>ATP</name>
        <dbReference type="ChEBI" id="CHEBI:30616"/>
    </ligand>
</feature>
<dbReference type="OrthoDB" id="9802326at2"/>
<proteinExistence type="inferred from homology"/>
<dbReference type="STRING" id="617002.SAMN05660653_00760"/>
<feature type="domain" description="Aminoacyl-transfer RNA synthetases class-II family profile" evidence="8">
    <location>
        <begin position="159"/>
        <end position="566"/>
    </location>
</feature>
<evidence type="ECO:0000259" key="8">
    <source>
        <dbReference type="PROSITE" id="PS50862"/>
    </source>
</evidence>
<sequence length="599" mass="68383">MNEMSPQRECDPLGDWQRTHHCSELRATDTEQKTCLMGWVQFRRDHGGLIFIDLRDRHGRTQIVFNPEINAEAHARAHVLRSEYVLAIRGVVRMRPEGMRNANLPTGDIEVEVQEWKLLNSAKTPPFPIEDRVEVTESTRLEYRYLDLRRPQCTRNLIIRHKASQSFRDFLNLEGFLELETPILTRSTPEGARDFLVPSRISPGSFFALPQSPQLFKQLFMVAGMDRYYQVVRCFRDEDLRADRQPEFTQIDLELSFVDQEQVMQLAERMIRHVFKQTLDHALPDPFPRLTHEQAIRDYGVDKPDIRFELLLHDVTDIVRNSNFRLFASSELVKALVLPQGAGLSRNDIDQLTEFVKIYGAQGLAWIKIKADEWQSPIAKFLSEEERAGLVQALSLKEGDIVFFQAGVPDMVNAALGNLRLELAQRFKLIDEAVFQPVWITDFPLLEHDPEAKRWVARHHPFTSPQEGHDRVMIEEPAKALAKAYDLCLNGYEIGGGSVRIHSAELQEQMFAALGIAPDEARRQFGFLLKALEFGAPPHAGIAFGLDRLIMIMTQSASIRDVIAFPKTQKASCLMTQAPSGVSNVQLRELGLKVREAVK</sequence>
<keyword evidence="3 7" id="KW-0547">Nucleotide-binding</keyword>
<dbReference type="InterPro" id="IPR029351">
    <property type="entry name" value="GAD_dom"/>
</dbReference>
<evidence type="ECO:0000313" key="10">
    <source>
        <dbReference type="Proteomes" id="UP000198771"/>
    </source>
</evidence>
<comment type="subcellular location">
    <subcellularLocation>
        <location evidence="7">Cytoplasm</location>
    </subcellularLocation>
</comment>
<dbReference type="GO" id="GO:0006422">
    <property type="term" value="P:aspartyl-tRNA aminoacylation"/>
    <property type="evidence" value="ECO:0007669"/>
    <property type="project" value="UniProtKB-UniRule"/>
</dbReference>
<dbReference type="InterPro" id="IPR047090">
    <property type="entry name" value="AspRS_core"/>
</dbReference>
<dbReference type="SUPFAM" id="SSF50249">
    <property type="entry name" value="Nucleic acid-binding proteins"/>
    <property type="match status" value="1"/>
</dbReference>
<dbReference type="EC" id="6.1.1.23" evidence="7"/>
<feature type="binding site" evidence="7">
    <location>
        <position position="190"/>
    </location>
    <ligand>
        <name>L-aspartate</name>
        <dbReference type="ChEBI" id="CHEBI:29991"/>
    </ligand>
</feature>
<feature type="site" description="Important for tRNA non-discrimination" evidence="7">
    <location>
        <position position="46"/>
    </location>
</feature>
<dbReference type="GO" id="GO:0050560">
    <property type="term" value="F:aspartate-tRNA(Asn) ligase activity"/>
    <property type="evidence" value="ECO:0007669"/>
    <property type="project" value="UniProtKB-EC"/>
</dbReference>
<evidence type="ECO:0000256" key="2">
    <source>
        <dbReference type="ARBA" id="ARBA00022598"/>
    </source>
</evidence>
<dbReference type="Gene3D" id="3.30.1360.30">
    <property type="entry name" value="GAD-like domain"/>
    <property type="match status" value="1"/>
</dbReference>
<keyword evidence="6 7" id="KW-0030">Aminoacyl-tRNA synthetase</keyword>
<dbReference type="Gene3D" id="2.40.50.140">
    <property type="entry name" value="Nucleic acid-binding proteins"/>
    <property type="match status" value="1"/>
</dbReference>
<dbReference type="InterPro" id="IPR004524">
    <property type="entry name" value="Asp-tRNA-ligase_1"/>
</dbReference>
<feature type="region of interest" description="Aspartate" evidence="7">
    <location>
        <begin position="214"/>
        <end position="217"/>
    </location>
</feature>
<evidence type="ECO:0000313" key="9">
    <source>
        <dbReference type="EMBL" id="SDB16439.1"/>
    </source>
</evidence>
<reference evidence="9 10" key="1">
    <citation type="submission" date="2016-10" db="EMBL/GenBank/DDBJ databases">
        <authorList>
            <person name="de Groot N.N."/>
        </authorList>
    </citation>
    <scope>NUCLEOTIDE SEQUENCE [LARGE SCALE GENOMIC DNA]</scope>
    <source>
        <strain evidence="9 10">ASO4-2</strain>
    </source>
</reference>
<dbReference type="NCBIfam" id="TIGR00459">
    <property type="entry name" value="aspS_bact"/>
    <property type="match status" value="1"/>
</dbReference>
<dbReference type="Pfam" id="PF00152">
    <property type="entry name" value="tRNA-synt_2"/>
    <property type="match status" value="1"/>
</dbReference>
<dbReference type="HAMAP" id="MF_00044">
    <property type="entry name" value="Asp_tRNA_synth_type1"/>
    <property type="match status" value="1"/>
</dbReference>
<dbReference type="PANTHER" id="PTHR22594">
    <property type="entry name" value="ASPARTYL/LYSYL-TRNA SYNTHETASE"/>
    <property type="match status" value="1"/>
</dbReference>
<evidence type="ECO:0000256" key="3">
    <source>
        <dbReference type="ARBA" id="ARBA00022741"/>
    </source>
</evidence>
<protein>
    <recommendedName>
        <fullName evidence="7">Aspartate--tRNA(Asp/Asn) ligase</fullName>
        <ecNumber evidence="7">6.1.1.23</ecNumber>
    </recommendedName>
    <alternativeName>
        <fullName evidence="7">Aspartyl-tRNA synthetase</fullName>
        <shortName evidence="7">AspRS</shortName>
    </alternativeName>
    <alternativeName>
        <fullName evidence="7">Non-discriminating aspartyl-tRNA synthetase</fullName>
        <shortName evidence="7">ND-AspRS</shortName>
    </alternativeName>
</protein>
<accession>A0A1G6B788</accession>
<dbReference type="InterPro" id="IPR004364">
    <property type="entry name" value="Aa-tRNA-synt_II"/>
</dbReference>
<dbReference type="InterPro" id="IPR012340">
    <property type="entry name" value="NA-bd_OB-fold"/>
</dbReference>
<comment type="catalytic activity">
    <reaction evidence="7">
        <text>tRNA(Asx) + L-aspartate + ATP = L-aspartyl-tRNA(Asx) + AMP + diphosphate</text>
        <dbReference type="Rhea" id="RHEA:18349"/>
        <dbReference type="Rhea" id="RHEA-COMP:9710"/>
        <dbReference type="Rhea" id="RHEA-COMP:9711"/>
        <dbReference type="ChEBI" id="CHEBI:29991"/>
        <dbReference type="ChEBI" id="CHEBI:30616"/>
        <dbReference type="ChEBI" id="CHEBI:33019"/>
        <dbReference type="ChEBI" id="CHEBI:78442"/>
        <dbReference type="ChEBI" id="CHEBI:78516"/>
        <dbReference type="ChEBI" id="CHEBI:456215"/>
        <dbReference type="EC" id="6.1.1.23"/>
    </reaction>
</comment>
<dbReference type="GO" id="GO:0005737">
    <property type="term" value="C:cytoplasm"/>
    <property type="evidence" value="ECO:0007669"/>
    <property type="project" value="UniProtKB-SubCell"/>
</dbReference>
<dbReference type="AlphaFoldDB" id="A0A1G6B788"/>
<feature type="binding site" evidence="7">
    <location>
        <position position="236"/>
    </location>
    <ligand>
        <name>L-aspartate</name>
        <dbReference type="ChEBI" id="CHEBI:29991"/>
    </ligand>
</feature>
<dbReference type="Pfam" id="PF02938">
    <property type="entry name" value="GAD"/>
    <property type="match status" value="1"/>
</dbReference>
<comment type="subunit">
    <text evidence="7">Homodimer.</text>
</comment>
<dbReference type="InterPro" id="IPR006195">
    <property type="entry name" value="aa-tRNA-synth_II"/>
</dbReference>
<keyword evidence="4 7" id="KW-0067">ATP-binding</keyword>
<dbReference type="InterPro" id="IPR045864">
    <property type="entry name" value="aa-tRNA-synth_II/BPL/LPL"/>
</dbReference>
<dbReference type="CDD" id="cd04317">
    <property type="entry name" value="EcAspRS_like_N"/>
    <property type="match status" value="1"/>
</dbReference>
<dbReference type="SUPFAM" id="SSF55261">
    <property type="entry name" value="GAD domain-like"/>
    <property type="match status" value="1"/>
</dbReference>
<dbReference type="InterPro" id="IPR004365">
    <property type="entry name" value="NA-bd_OB_tRNA"/>
</dbReference>
<comment type="function">
    <text evidence="7">Aspartyl-tRNA synthetase with relaxed tRNA specificity since it is able to aspartylate not only its cognate tRNA(Asp) but also tRNA(Asn). Reaction proceeds in two steps: L-aspartate is first activated by ATP to form Asp-AMP and then transferred to the acceptor end of tRNA(Asp/Asn).</text>
</comment>
<dbReference type="InterPro" id="IPR004115">
    <property type="entry name" value="GAD-like_sf"/>
</dbReference>
<dbReference type="Gene3D" id="3.30.930.10">
    <property type="entry name" value="Bira Bifunctional Protein, Domain 2"/>
    <property type="match status" value="1"/>
</dbReference>
<dbReference type="Pfam" id="PF01336">
    <property type="entry name" value="tRNA_anti-codon"/>
    <property type="match status" value="1"/>
</dbReference>
<keyword evidence="10" id="KW-1185">Reference proteome</keyword>
<dbReference type="InterPro" id="IPR002312">
    <property type="entry name" value="Asp/Asn-tRNA-synth_IIb"/>
</dbReference>
<organism evidence="9 10">
    <name type="scientific">Desulfonatronum thiosulfatophilum</name>
    <dbReference type="NCBI Taxonomy" id="617002"/>
    <lineage>
        <taxon>Bacteria</taxon>
        <taxon>Pseudomonadati</taxon>
        <taxon>Thermodesulfobacteriota</taxon>
        <taxon>Desulfovibrionia</taxon>
        <taxon>Desulfovibrionales</taxon>
        <taxon>Desulfonatronaceae</taxon>
        <taxon>Desulfonatronum</taxon>
    </lineage>
</organism>
<feature type="binding site" evidence="7">
    <location>
        <begin position="236"/>
        <end position="238"/>
    </location>
    <ligand>
        <name>ATP</name>
        <dbReference type="ChEBI" id="CHEBI:30616"/>
    </ligand>
</feature>
<comment type="similarity">
    <text evidence="1 7">Belongs to the class-II aminoacyl-tRNA synthetase family. Type 1 subfamily.</text>
</comment>
<evidence type="ECO:0000256" key="5">
    <source>
        <dbReference type="ARBA" id="ARBA00022917"/>
    </source>
</evidence>
<dbReference type="InterPro" id="IPR047089">
    <property type="entry name" value="Asp-tRNA-ligase_1_N"/>
</dbReference>
<dbReference type="PANTHER" id="PTHR22594:SF5">
    <property type="entry name" value="ASPARTATE--TRNA LIGASE, MITOCHONDRIAL"/>
    <property type="match status" value="1"/>
</dbReference>
<feature type="binding site" evidence="7">
    <location>
        <position position="459"/>
    </location>
    <ligand>
        <name>L-aspartate</name>
        <dbReference type="ChEBI" id="CHEBI:29991"/>
    </ligand>
</feature>
<dbReference type="GO" id="GO:0003676">
    <property type="term" value="F:nucleic acid binding"/>
    <property type="evidence" value="ECO:0007669"/>
    <property type="project" value="InterPro"/>
</dbReference>
<evidence type="ECO:0000256" key="7">
    <source>
        <dbReference type="HAMAP-Rule" id="MF_00044"/>
    </source>
</evidence>
<keyword evidence="5 7" id="KW-0648">Protein biosynthesis</keyword>
<dbReference type="SUPFAM" id="SSF55681">
    <property type="entry name" value="Class II aaRS and biotin synthetases"/>
    <property type="match status" value="1"/>
</dbReference>
<dbReference type="CDD" id="cd00777">
    <property type="entry name" value="AspRS_core"/>
    <property type="match status" value="1"/>
</dbReference>
<keyword evidence="7" id="KW-0963">Cytoplasm</keyword>
<dbReference type="GO" id="GO:0004815">
    <property type="term" value="F:aspartate-tRNA ligase activity"/>
    <property type="evidence" value="ECO:0007669"/>
    <property type="project" value="UniProtKB-UniRule"/>
</dbReference>
<feature type="binding site" evidence="7">
    <location>
        <position position="493"/>
    </location>
    <ligand>
        <name>ATP</name>
        <dbReference type="ChEBI" id="CHEBI:30616"/>
    </ligand>
</feature>
<feature type="binding site" evidence="7">
    <location>
        <position position="500"/>
    </location>
    <ligand>
        <name>L-aspartate</name>
        <dbReference type="ChEBI" id="CHEBI:29991"/>
    </ligand>
</feature>
<dbReference type="EMBL" id="FMXO01000004">
    <property type="protein sequence ID" value="SDB16439.1"/>
    <property type="molecule type" value="Genomic_DNA"/>
</dbReference>
<evidence type="ECO:0000256" key="6">
    <source>
        <dbReference type="ARBA" id="ARBA00023146"/>
    </source>
</evidence>
<name>A0A1G6B788_9BACT</name>
<feature type="binding site" evidence="7">
    <location>
        <position position="245"/>
    </location>
    <ligand>
        <name>ATP</name>
        <dbReference type="ChEBI" id="CHEBI:30616"/>
    </ligand>
</feature>